<sequence length="546" mass="59608">MTRAIDYLAIGKQKKEQRASRIPKEWKLPEGTQFPNNVLNVPATCGLLTTRELEITGDNDGVDIVQKIRDRTYTAEEVTRAFCKRAAIAQQLTNCLTEIFFDEAIERAKELDREQNANPEAPLRPLHGLPISLKDSFRIPGQDSTTGLICWANSPDTEYSALPQLLLDLGAILYCKTNIPQTMMTADSDNNIFGRTVNPVNAKLTAGGSTGGEGALIAMRGSVLGIGTDVAGSIRIPSICNGIYGLRTSAGMVAYAGQRSPAPPGMAGVPAVAGPMATSLRTCEYLMKVVTEAEPWKYDGSCLHIPWQNVERPKRWRIGVVLEDGTCTPWPPVRRTMNESVAKLERAGFEIVHLSLPDVQEAIRVTHRFFALDGCKFVQDRLKEGGEPEVPSVKLVNLASIPSATLEDFFELNAARGRIQQAYHKLWLANKLDGILIPGAPTTATPHDTWGPISYTALWNLLDYPAVILPTGRVASTDAADDLSNAKHGEADERNYKIYTGPEDFEGAPLVVQLVGMQQEDQRLLRLADAVDGVLGDQQSAKLNGH</sequence>
<feature type="binding site" evidence="4">
    <location>
        <position position="183"/>
    </location>
    <ligand>
        <name>substrate</name>
    </ligand>
</feature>
<keyword evidence="2" id="KW-0378">Hydrolase</keyword>
<dbReference type="AlphaFoldDB" id="A0A6A6FD35"/>
<dbReference type="SUPFAM" id="SSF75304">
    <property type="entry name" value="Amidase signature (AS) enzymes"/>
    <property type="match status" value="1"/>
</dbReference>
<accession>A0A6A6FD35</accession>
<dbReference type="Gene3D" id="3.90.1300.10">
    <property type="entry name" value="Amidase signature (AS) domain"/>
    <property type="match status" value="1"/>
</dbReference>
<dbReference type="GO" id="GO:0016787">
    <property type="term" value="F:hydrolase activity"/>
    <property type="evidence" value="ECO:0007669"/>
    <property type="project" value="UniProtKB-KW"/>
</dbReference>
<keyword evidence="7" id="KW-1185">Reference proteome</keyword>
<feature type="active site" description="Charge relay system" evidence="3">
    <location>
        <position position="209"/>
    </location>
</feature>
<dbReference type="PIRSF" id="PIRSF001221">
    <property type="entry name" value="Amidase_fungi"/>
    <property type="match status" value="1"/>
</dbReference>
<dbReference type="InterPro" id="IPR023631">
    <property type="entry name" value="Amidase_dom"/>
</dbReference>
<comment type="similarity">
    <text evidence="1">Belongs to the amidase family.</text>
</comment>
<dbReference type="Pfam" id="PF01425">
    <property type="entry name" value="Amidase"/>
    <property type="match status" value="1"/>
</dbReference>
<dbReference type="InterPro" id="IPR036928">
    <property type="entry name" value="AS_sf"/>
</dbReference>
<evidence type="ECO:0000256" key="1">
    <source>
        <dbReference type="ARBA" id="ARBA00009199"/>
    </source>
</evidence>
<proteinExistence type="inferred from homology"/>
<dbReference type="OrthoDB" id="6428749at2759"/>
<protein>
    <recommendedName>
        <fullName evidence="5">Amidase domain-containing protein</fullName>
    </recommendedName>
</protein>
<evidence type="ECO:0000313" key="6">
    <source>
        <dbReference type="EMBL" id="KAF2211253.1"/>
    </source>
</evidence>
<reference evidence="6" key="1">
    <citation type="journal article" date="2020" name="Stud. Mycol.">
        <title>101 Dothideomycetes genomes: a test case for predicting lifestyles and emergence of pathogens.</title>
        <authorList>
            <person name="Haridas S."/>
            <person name="Albert R."/>
            <person name="Binder M."/>
            <person name="Bloem J."/>
            <person name="Labutti K."/>
            <person name="Salamov A."/>
            <person name="Andreopoulos B."/>
            <person name="Baker S."/>
            <person name="Barry K."/>
            <person name="Bills G."/>
            <person name="Bluhm B."/>
            <person name="Cannon C."/>
            <person name="Castanera R."/>
            <person name="Culley D."/>
            <person name="Daum C."/>
            <person name="Ezra D."/>
            <person name="Gonzalez J."/>
            <person name="Henrissat B."/>
            <person name="Kuo A."/>
            <person name="Liang C."/>
            <person name="Lipzen A."/>
            <person name="Lutzoni F."/>
            <person name="Magnuson J."/>
            <person name="Mondo S."/>
            <person name="Nolan M."/>
            <person name="Ohm R."/>
            <person name="Pangilinan J."/>
            <person name="Park H.-J."/>
            <person name="Ramirez L."/>
            <person name="Alfaro M."/>
            <person name="Sun H."/>
            <person name="Tritt A."/>
            <person name="Yoshinaga Y."/>
            <person name="Zwiers L.-H."/>
            <person name="Turgeon B."/>
            <person name="Goodwin S."/>
            <person name="Spatafora J."/>
            <person name="Crous P."/>
            <person name="Grigoriev I."/>
        </authorList>
    </citation>
    <scope>NUCLEOTIDE SEQUENCE</scope>
    <source>
        <strain evidence="6">SCOH1-5</strain>
    </source>
</reference>
<evidence type="ECO:0000256" key="4">
    <source>
        <dbReference type="PIRSR" id="PIRSR001221-2"/>
    </source>
</evidence>
<dbReference type="PANTHER" id="PTHR46072:SF5">
    <property type="entry name" value="GENERAL AMIDASE-C"/>
    <property type="match status" value="1"/>
</dbReference>
<feature type="domain" description="Amidase" evidence="5">
    <location>
        <begin position="77"/>
        <end position="525"/>
    </location>
</feature>
<name>A0A6A6FD35_9PEZI</name>
<organism evidence="6 7">
    <name type="scientific">Cercospora zeae-maydis SCOH1-5</name>
    <dbReference type="NCBI Taxonomy" id="717836"/>
    <lineage>
        <taxon>Eukaryota</taxon>
        <taxon>Fungi</taxon>
        <taxon>Dikarya</taxon>
        <taxon>Ascomycota</taxon>
        <taxon>Pezizomycotina</taxon>
        <taxon>Dothideomycetes</taxon>
        <taxon>Dothideomycetidae</taxon>
        <taxon>Mycosphaerellales</taxon>
        <taxon>Mycosphaerellaceae</taxon>
        <taxon>Cercospora</taxon>
    </lineage>
</organism>
<evidence type="ECO:0000256" key="2">
    <source>
        <dbReference type="ARBA" id="ARBA00022801"/>
    </source>
</evidence>
<evidence type="ECO:0000259" key="5">
    <source>
        <dbReference type="Pfam" id="PF01425"/>
    </source>
</evidence>
<evidence type="ECO:0000256" key="3">
    <source>
        <dbReference type="PIRSR" id="PIRSR001221-1"/>
    </source>
</evidence>
<gene>
    <name evidence="6" type="ORF">CERZMDRAFT_85443</name>
</gene>
<feature type="binding site" evidence="4">
    <location>
        <begin position="230"/>
        <end position="233"/>
    </location>
    <ligand>
        <name>substrate</name>
    </ligand>
</feature>
<evidence type="ECO:0000313" key="7">
    <source>
        <dbReference type="Proteomes" id="UP000799539"/>
    </source>
</evidence>
<dbReference type="EMBL" id="ML992677">
    <property type="protein sequence ID" value="KAF2211253.1"/>
    <property type="molecule type" value="Genomic_DNA"/>
</dbReference>
<feature type="active site" description="Acyl-ester intermediate" evidence="3">
    <location>
        <position position="233"/>
    </location>
</feature>
<dbReference type="PANTHER" id="PTHR46072">
    <property type="entry name" value="AMIDASE-RELATED-RELATED"/>
    <property type="match status" value="1"/>
</dbReference>
<dbReference type="Proteomes" id="UP000799539">
    <property type="component" value="Unassembled WGS sequence"/>
</dbReference>
<feature type="binding site" evidence="4">
    <location>
        <position position="209"/>
    </location>
    <ligand>
        <name>substrate</name>
    </ligand>
</feature>
<feature type="active site" description="Charge relay system" evidence="3">
    <location>
        <position position="134"/>
    </location>
</feature>